<sequence>MARMHLVEPLAVAGHDVLVHEGAYALAEGFYFLAVAEVHDVVPLFGLGVRCLVFMFAAQAGLVCLCLWWHPRFAYVLHALPLCGAAPTFLCRRKEK</sequence>
<evidence type="ECO:0000256" key="1">
    <source>
        <dbReference type="SAM" id="Phobius"/>
    </source>
</evidence>
<accession>A0A7I8BV49</accession>
<proteinExistence type="predicted"/>
<evidence type="ECO:0000313" key="3">
    <source>
        <dbReference type="Proteomes" id="UP000510888"/>
    </source>
</evidence>
<reference evidence="2 3" key="1">
    <citation type="journal article" date="2020" name="Genes (Basel)">
        <title>Genomic Comparison of Insect Gut Symbionts from Divergent Burkholderia Subclades.</title>
        <authorList>
            <person name="Takeshita K."/>
            <person name="Kikuchi Y."/>
        </authorList>
    </citation>
    <scope>NUCLEOTIDE SEQUENCE [LARGE SCALE GENOMIC DNA]</scope>
    <source>
        <strain evidence="2 3">PGU16</strain>
    </source>
</reference>
<organism evidence="2 3">
    <name type="scientific">Paraburkholderia largidicola</name>
    <dbReference type="NCBI Taxonomy" id="3014751"/>
    <lineage>
        <taxon>Bacteria</taxon>
        <taxon>Pseudomonadati</taxon>
        <taxon>Pseudomonadota</taxon>
        <taxon>Betaproteobacteria</taxon>
        <taxon>Burkholderiales</taxon>
        <taxon>Burkholderiaceae</taxon>
        <taxon>Paraburkholderia</taxon>
    </lineage>
</organism>
<keyword evidence="1" id="KW-0472">Membrane</keyword>
<dbReference type="AlphaFoldDB" id="A0A7I8BV49"/>
<dbReference type="KEGG" id="plad:PPGU16_56810"/>
<feature type="transmembrane region" description="Helical" evidence="1">
    <location>
        <begin position="47"/>
        <end position="69"/>
    </location>
</feature>
<keyword evidence="1" id="KW-1133">Transmembrane helix</keyword>
<evidence type="ECO:0000313" key="2">
    <source>
        <dbReference type="EMBL" id="BCF92614.1"/>
    </source>
</evidence>
<keyword evidence="1" id="KW-0812">Transmembrane</keyword>
<name>A0A7I8BV49_9BURK</name>
<dbReference type="EMBL" id="AP023175">
    <property type="protein sequence ID" value="BCF92614.1"/>
    <property type="molecule type" value="Genomic_DNA"/>
</dbReference>
<dbReference type="Proteomes" id="UP000510888">
    <property type="component" value="Chromosome 2"/>
</dbReference>
<keyword evidence="3" id="KW-1185">Reference proteome</keyword>
<gene>
    <name evidence="2" type="ORF">PPGU16_56810</name>
</gene>
<protein>
    <submittedName>
        <fullName evidence="2">Uncharacterized protein</fullName>
    </submittedName>
</protein>